<dbReference type="InterPro" id="IPR012337">
    <property type="entry name" value="RNaseH-like_sf"/>
</dbReference>
<sequence>MDPIDNLRAAYATLERNVARTLRTQRGAAVQLEYQVREASQFFSAAERHRDGFPADEWSTLESNIANMVSALDAARDAVSDPPTAAPLQLTTLTHTGGRPRIDINHSFLAESLQHSGPTRLSSVVNVSSRTIRWRAVEYGLAAPGPPVFVQHPKLQEEDGADSEEDDESLPTRTYLPRTPAPSTLSDFELDTFIASVLETFPNFGRRMIAGRLRAAGHRGVSRQRIIDSYLRVHGTPNVFGSRSIHRITYNVAGANSLWHHDGQHGLIRYKIVIHCFIDGKTRFVTGIRASDNNRSETVLRLFDDAVSRHGLPARVRGDFGTENVLVAEAMAVLRGIERYIWGRSVNNTRIERLWYDITHGFGHKWKLFFVHLELHHGLNPAFPSHVWLLHHLFLAAVNADAQEWAETWNAHELSVPGERNDSPRARFLFSMVQDGPRGVEYIAEPPVEDVPEPAAYGVDWETIENPTYLRHFLENNLDESEEGNPFSQQPAELSDVPSGFGR</sequence>
<dbReference type="PANTHER" id="PTHR46791:SF5">
    <property type="entry name" value="CLR5 DOMAIN-CONTAINING PROTEIN-RELATED"/>
    <property type="match status" value="1"/>
</dbReference>
<protein>
    <recommendedName>
        <fullName evidence="2">Integrase core domain-containing protein</fullName>
    </recommendedName>
</protein>
<feature type="region of interest" description="Disordered" evidence="1">
    <location>
        <begin position="480"/>
        <end position="503"/>
    </location>
</feature>
<feature type="compositionally biased region" description="Acidic residues" evidence="1">
    <location>
        <begin position="158"/>
        <end position="169"/>
    </location>
</feature>
<dbReference type="Gene3D" id="3.30.420.10">
    <property type="entry name" value="Ribonuclease H-like superfamily/Ribonuclease H"/>
    <property type="match status" value="1"/>
</dbReference>
<organism evidence="3 4">
    <name type="scientific">Mycena chlorophos</name>
    <name type="common">Agaric fungus</name>
    <name type="synonym">Agaricus chlorophos</name>
    <dbReference type="NCBI Taxonomy" id="658473"/>
    <lineage>
        <taxon>Eukaryota</taxon>
        <taxon>Fungi</taxon>
        <taxon>Dikarya</taxon>
        <taxon>Basidiomycota</taxon>
        <taxon>Agaricomycotina</taxon>
        <taxon>Agaricomycetes</taxon>
        <taxon>Agaricomycetidae</taxon>
        <taxon>Agaricales</taxon>
        <taxon>Marasmiineae</taxon>
        <taxon>Mycenaceae</taxon>
        <taxon>Mycena</taxon>
    </lineage>
</organism>
<feature type="domain" description="Integrase core" evidence="2">
    <location>
        <begin position="250"/>
        <end position="434"/>
    </location>
</feature>
<evidence type="ECO:0000313" key="3">
    <source>
        <dbReference type="EMBL" id="GAT44035.1"/>
    </source>
</evidence>
<accession>A0ABQ0KYW3</accession>
<dbReference type="PANTHER" id="PTHR46791">
    <property type="entry name" value="EXPRESSED PROTEIN"/>
    <property type="match status" value="1"/>
</dbReference>
<evidence type="ECO:0000259" key="2">
    <source>
        <dbReference type="Pfam" id="PF24764"/>
    </source>
</evidence>
<name>A0ABQ0KYW3_MYCCL</name>
<evidence type="ECO:0000313" key="4">
    <source>
        <dbReference type="Proteomes" id="UP000815677"/>
    </source>
</evidence>
<dbReference type="InterPro" id="IPR036397">
    <property type="entry name" value="RNaseH_sf"/>
</dbReference>
<dbReference type="SUPFAM" id="SSF53098">
    <property type="entry name" value="Ribonuclease H-like"/>
    <property type="match status" value="1"/>
</dbReference>
<keyword evidence="4" id="KW-1185">Reference proteome</keyword>
<evidence type="ECO:0000256" key="1">
    <source>
        <dbReference type="SAM" id="MobiDB-lite"/>
    </source>
</evidence>
<gene>
    <name evidence="3" type="ORF">MCHLO_01677</name>
</gene>
<feature type="region of interest" description="Disordered" evidence="1">
    <location>
        <begin position="157"/>
        <end position="178"/>
    </location>
</feature>
<dbReference type="Pfam" id="PF24764">
    <property type="entry name" value="rva_4"/>
    <property type="match status" value="1"/>
</dbReference>
<dbReference type="InterPro" id="IPR058913">
    <property type="entry name" value="Integrase_dom_put"/>
</dbReference>
<dbReference type="EMBL" id="DF839524">
    <property type="protein sequence ID" value="GAT44035.1"/>
    <property type="molecule type" value="Genomic_DNA"/>
</dbReference>
<reference evidence="3" key="1">
    <citation type="submission" date="2014-09" db="EMBL/GenBank/DDBJ databases">
        <title>Genome sequence of the luminous mushroom Mycena chlorophos for searching fungal bioluminescence genes.</title>
        <authorList>
            <person name="Tanaka Y."/>
            <person name="Kasuga D."/>
            <person name="Oba Y."/>
            <person name="Hase S."/>
            <person name="Sato K."/>
            <person name="Oba Y."/>
            <person name="Sakakibara Y."/>
        </authorList>
    </citation>
    <scope>NUCLEOTIDE SEQUENCE</scope>
</reference>
<dbReference type="Proteomes" id="UP000815677">
    <property type="component" value="Unassembled WGS sequence"/>
</dbReference>
<proteinExistence type="predicted"/>